<dbReference type="EMBL" id="CAJVQB010014021">
    <property type="protein sequence ID" value="CAG8765931.1"/>
    <property type="molecule type" value="Genomic_DNA"/>
</dbReference>
<feature type="region of interest" description="Disordered" evidence="1">
    <location>
        <begin position="1"/>
        <end position="67"/>
    </location>
</feature>
<proteinExistence type="predicted"/>
<gene>
    <name evidence="2" type="ORF">GMARGA_LOCUS18015</name>
</gene>
<feature type="compositionally biased region" description="Basic and acidic residues" evidence="1">
    <location>
        <begin position="38"/>
        <end position="59"/>
    </location>
</feature>
<organism evidence="2 3">
    <name type="scientific">Gigaspora margarita</name>
    <dbReference type="NCBI Taxonomy" id="4874"/>
    <lineage>
        <taxon>Eukaryota</taxon>
        <taxon>Fungi</taxon>
        <taxon>Fungi incertae sedis</taxon>
        <taxon>Mucoromycota</taxon>
        <taxon>Glomeromycotina</taxon>
        <taxon>Glomeromycetes</taxon>
        <taxon>Diversisporales</taxon>
        <taxon>Gigasporaceae</taxon>
        <taxon>Gigaspora</taxon>
    </lineage>
</organism>
<dbReference type="Proteomes" id="UP000789901">
    <property type="component" value="Unassembled WGS sequence"/>
</dbReference>
<protein>
    <submittedName>
        <fullName evidence="2">40329_t:CDS:1</fullName>
    </submittedName>
</protein>
<name>A0ABN7VFH6_GIGMA</name>
<feature type="non-terminal residue" evidence="2">
    <location>
        <position position="1"/>
    </location>
</feature>
<sequence length="67" mass="7947">ERSRSIKETNSQEKCRGGRKSKIKEARETKDKAKRLRKEKEAEDEQKKQRQAKAEKDDSSFIQDPLR</sequence>
<evidence type="ECO:0000313" key="3">
    <source>
        <dbReference type="Proteomes" id="UP000789901"/>
    </source>
</evidence>
<comment type="caution">
    <text evidence="2">The sequence shown here is derived from an EMBL/GenBank/DDBJ whole genome shotgun (WGS) entry which is preliminary data.</text>
</comment>
<feature type="compositionally biased region" description="Basic and acidic residues" evidence="1">
    <location>
        <begin position="1"/>
        <end position="16"/>
    </location>
</feature>
<reference evidence="2 3" key="1">
    <citation type="submission" date="2021-06" db="EMBL/GenBank/DDBJ databases">
        <authorList>
            <person name="Kallberg Y."/>
            <person name="Tangrot J."/>
            <person name="Rosling A."/>
        </authorList>
    </citation>
    <scope>NUCLEOTIDE SEQUENCE [LARGE SCALE GENOMIC DNA]</scope>
    <source>
        <strain evidence="2 3">120-4 pot B 10/14</strain>
    </source>
</reference>
<accession>A0ABN7VFH6</accession>
<evidence type="ECO:0000313" key="2">
    <source>
        <dbReference type="EMBL" id="CAG8765931.1"/>
    </source>
</evidence>
<evidence type="ECO:0000256" key="1">
    <source>
        <dbReference type="SAM" id="MobiDB-lite"/>
    </source>
</evidence>
<keyword evidence="3" id="KW-1185">Reference proteome</keyword>